<accession>A0A328A496</accession>
<dbReference type="AlphaFoldDB" id="A0A328A496"/>
<dbReference type="EMBL" id="PZJG01000007">
    <property type="protein sequence ID" value="RAK48694.1"/>
    <property type="molecule type" value="Genomic_DNA"/>
</dbReference>
<name>A0A328A496_9STAP</name>
<dbReference type="RefSeq" id="WP_096077694.1">
    <property type="nucleotide sequence ID" value="NZ_CP183824.1"/>
</dbReference>
<evidence type="ECO:0000313" key="1">
    <source>
        <dbReference type="EMBL" id="RAK48694.1"/>
    </source>
</evidence>
<gene>
    <name evidence="1" type="ORF">BHX94_09840</name>
</gene>
<reference evidence="1 2" key="1">
    <citation type="journal article" date="2018" name="Front. Microbiol.">
        <title>Description and Comparative Genomics of Macrococcus caseolyticus subsp. hominis subsp. nov., Macrococcus goetzii sp. nov., Macrococcus epidermidis sp. nov., and Macrococcus bohemicus sp. nov., Novel Macrococci From Human Clinical Material With Virulence Potential and Suspected Uptake of Foreign DNA by Natural Transformation.</title>
        <authorList>
            <person name="Maslanova I."/>
            <person name="Wertheimer Z."/>
            <person name="Sedlacek I."/>
            <person name="Svec P."/>
            <person name="Indrakova A."/>
            <person name="Kovarovic V."/>
            <person name="Schumann P."/>
            <person name="Sproer C."/>
            <person name="Kralova S."/>
            <person name="Sedo O."/>
            <person name="Kristofova L."/>
            <person name="Vrbovska V."/>
            <person name="Fuzik T."/>
            <person name="Petras P."/>
            <person name="Zdrahal Z."/>
            <person name="Ruzickova V."/>
            <person name="Doskar J."/>
            <person name="Pantucek R."/>
        </authorList>
    </citation>
    <scope>NUCLEOTIDE SEQUENCE [LARGE SCALE GENOMIC DNA]</scope>
    <source>
        <strain evidence="1 2">03/115</strain>
    </source>
</reference>
<proteinExistence type="predicted"/>
<sequence length="194" mass="23450">MRNCLAYFDKRKNIKDLDRKIKFSFEKILEYNLKNIYSTFNPMEVAVKDEVKVIYYMENILFITSILWDLLAQICNIYWEEYIAYDKIYYKSFFNNRAQGKSARPFAKKVFDYLTEDNDVSNINGKWNGNHSYLKDMRDSMTHRSSQNITSLTNFELNMRVPFIYILKRLIEDYNQVFLFLNEILNDIEKNFDS</sequence>
<organism evidence="1 2">
    <name type="scientific">Macrococcoides bohemicum</name>
    <dbReference type="NCBI Taxonomy" id="1903056"/>
    <lineage>
        <taxon>Bacteria</taxon>
        <taxon>Bacillati</taxon>
        <taxon>Bacillota</taxon>
        <taxon>Bacilli</taxon>
        <taxon>Bacillales</taxon>
        <taxon>Staphylococcaceae</taxon>
        <taxon>Macrococcoides</taxon>
    </lineage>
</organism>
<protein>
    <submittedName>
        <fullName evidence="1">Uncharacterized protein</fullName>
    </submittedName>
</protein>
<evidence type="ECO:0000313" key="2">
    <source>
        <dbReference type="Proteomes" id="UP000249579"/>
    </source>
</evidence>
<comment type="caution">
    <text evidence="1">The sequence shown here is derived from an EMBL/GenBank/DDBJ whole genome shotgun (WGS) entry which is preliminary data.</text>
</comment>
<dbReference type="Proteomes" id="UP000249579">
    <property type="component" value="Unassembled WGS sequence"/>
</dbReference>